<comment type="caution">
    <text evidence="1">The sequence shown here is derived from an EMBL/GenBank/DDBJ whole genome shotgun (WGS) entry which is preliminary data.</text>
</comment>
<keyword evidence="2" id="KW-1185">Reference proteome</keyword>
<dbReference type="Proteomes" id="UP000717696">
    <property type="component" value="Unassembled WGS sequence"/>
</dbReference>
<organism evidence="1 2">
    <name type="scientific">Dactylonectria estremocensis</name>
    <dbReference type="NCBI Taxonomy" id="1079267"/>
    <lineage>
        <taxon>Eukaryota</taxon>
        <taxon>Fungi</taxon>
        <taxon>Dikarya</taxon>
        <taxon>Ascomycota</taxon>
        <taxon>Pezizomycotina</taxon>
        <taxon>Sordariomycetes</taxon>
        <taxon>Hypocreomycetidae</taxon>
        <taxon>Hypocreales</taxon>
        <taxon>Nectriaceae</taxon>
        <taxon>Dactylonectria</taxon>
    </lineage>
</organism>
<proteinExistence type="predicted"/>
<gene>
    <name evidence="1" type="ORF">B0J13DRAFT_590686</name>
</gene>
<dbReference type="OrthoDB" id="659at2759"/>
<accession>A0A9P9D7P9</accession>
<name>A0A9P9D7P9_9HYPO</name>
<dbReference type="InterPro" id="IPR016187">
    <property type="entry name" value="CTDL_fold"/>
</dbReference>
<protein>
    <submittedName>
        <fullName evidence="1">Uncharacterized protein</fullName>
    </submittedName>
</protein>
<dbReference type="EMBL" id="JAGMUU010000044">
    <property type="protein sequence ID" value="KAH7113992.1"/>
    <property type="molecule type" value="Genomic_DNA"/>
</dbReference>
<evidence type="ECO:0000313" key="2">
    <source>
        <dbReference type="Proteomes" id="UP000717696"/>
    </source>
</evidence>
<dbReference type="PANTHER" id="PTHR43397:SF2">
    <property type="entry name" value="HISTIDINE-SPECIFIC METHYLTRANSFERASE SAM-DEPENDENT DOMAIN-CONTAINING PROTEIN"/>
    <property type="match status" value="1"/>
</dbReference>
<evidence type="ECO:0000313" key="1">
    <source>
        <dbReference type="EMBL" id="KAH7113992.1"/>
    </source>
</evidence>
<dbReference type="PANTHER" id="PTHR43397">
    <property type="entry name" value="ERGOTHIONEINE BIOSYNTHESIS PROTEIN 1"/>
    <property type="match status" value="1"/>
</dbReference>
<sequence length="399" mass="45215">MSPSTRTSNEYAFPLAHNDYAPAPVPSLPEWQHLWELWVTDGEPTEPAYYHGIFERGIDPDIDDPSKCHSHSELPDVSPPLEDILVYRERVKMRIRTLYETGEAYRRRCAGRALRVGFEHEALHVETCLFMTIQSPNIQPPAGFARPDFAMLAEGTTRDRVANKWFRISQQPLTIGFHDPETDEAPSRFFACYNECEPYDMQVHSFEAQGRPISNSKCLCGDTCNGFIFSHTVKTVWGLVPLSQTLDWLAMASFNAVQVYAGWAGARLPSLHKLRSIHEHAEQRGKRHLDSKVNKSYHADPRAVFVDLTGTNSGLQNFHPIPITHTKAVCGLGNTGGAAEWTGDLFEPQPGFTPMDICSRYSGKSFALHPRLAGRKSFLNWLQRAFAWPWVTFRLERDI</sequence>
<dbReference type="AlphaFoldDB" id="A0A9P9D7P9"/>
<reference evidence="1" key="1">
    <citation type="journal article" date="2021" name="Nat. Commun.">
        <title>Genetic determinants of endophytism in the Arabidopsis root mycobiome.</title>
        <authorList>
            <person name="Mesny F."/>
            <person name="Miyauchi S."/>
            <person name="Thiergart T."/>
            <person name="Pickel B."/>
            <person name="Atanasova L."/>
            <person name="Karlsson M."/>
            <person name="Huettel B."/>
            <person name="Barry K.W."/>
            <person name="Haridas S."/>
            <person name="Chen C."/>
            <person name="Bauer D."/>
            <person name="Andreopoulos W."/>
            <person name="Pangilinan J."/>
            <person name="LaButti K."/>
            <person name="Riley R."/>
            <person name="Lipzen A."/>
            <person name="Clum A."/>
            <person name="Drula E."/>
            <person name="Henrissat B."/>
            <person name="Kohler A."/>
            <person name="Grigoriev I.V."/>
            <person name="Martin F.M."/>
            <person name="Hacquard S."/>
        </authorList>
    </citation>
    <scope>NUCLEOTIDE SEQUENCE</scope>
    <source>
        <strain evidence="1">MPI-CAGE-AT-0021</strain>
    </source>
</reference>
<dbReference type="InterPro" id="IPR051128">
    <property type="entry name" value="EgtD_Methyltrsf_superfamily"/>
</dbReference>
<dbReference type="SUPFAM" id="SSF56436">
    <property type="entry name" value="C-type lectin-like"/>
    <property type="match status" value="1"/>
</dbReference>